<dbReference type="RefSeq" id="WP_129920427.1">
    <property type="nucleotide sequence ID" value="NZ_SEWE01000010.1"/>
</dbReference>
<sequence>MLHKYLLAALLLTAAAPAALAQTAGSVGIGTTNPAASAALEVRSTTQGLLLPRLTLAQRDALTASTTAPPVPGLLIYLTDSTPGLYAYDGTAWVRLGADNLGNHSATQTLNLNDQRLLGSVGTSLGDSTAQVELNASVGTQSAALMTRSNFGARYSRVILSGYGKLPDGTTTANDFGIWATAYRGGGWAGFFTAAGYGANREPLRWVGICQNPGYNNTGSAIRIVDGTQGAGKVLTSDAIGYGKWVAPTITAATGDFNLGPYKLVGNGGSTGLSISNAGYVGINVAAPYSQLANTAANIIGSDGVGGNPGSLAWAASQAGYVGMFYNASTASNASGLAVKVTTTGTNAALDVSQGATQDADGTPLLRVLGNGTVGIGLNTPGGGLHVATGNSGVASGAGAILSGPPTGNPNLELRGGTAAVTPYVDFAETSGVDYSSRLLSSGGTLNVYGANATALKVNGNAVVTGSLTVNGVNVTSDRRFKTNVRPLGSALAAVLALRGVRYEWNALGVQHGGTAGASQVGLLAQEVEQVYPELVSTGPDGYKAVNYAQLTPVLIEALKEQQQQIEALQAAATRAQAELQTVKAQATAAKAQATATLDSFEARLRQLEAGTAQAQR</sequence>
<reference evidence="4 5" key="1">
    <citation type="submission" date="2019-02" db="EMBL/GenBank/DDBJ databases">
        <title>Bacterial novel species isolated from soil.</title>
        <authorList>
            <person name="Jung H.-Y."/>
        </authorList>
    </citation>
    <scope>NUCLEOTIDE SEQUENCE [LARGE SCALE GENOMIC DNA]</scope>
    <source>
        <strain evidence="4 5">1-3-3-3</strain>
    </source>
</reference>
<dbReference type="InterPro" id="IPR036388">
    <property type="entry name" value="WH-like_DNA-bd_sf"/>
</dbReference>
<evidence type="ECO:0000259" key="3">
    <source>
        <dbReference type="PROSITE" id="PS51688"/>
    </source>
</evidence>
<evidence type="ECO:0000313" key="4">
    <source>
        <dbReference type="EMBL" id="RYU81321.1"/>
    </source>
</evidence>
<feature type="signal peptide" evidence="2">
    <location>
        <begin position="1"/>
        <end position="21"/>
    </location>
</feature>
<gene>
    <name evidence="4" type="ORF">EWM57_07020</name>
</gene>
<keyword evidence="1" id="KW-0175">Coiled coil</keyword>
<dbReference type="Proteomes" id="UP000294155">
    <property type="component" value="Unassembled WGS sequence"/>
</dbReference>
<dbReference type="AlphaFoldDB" id="A0A4Q5LDP8"/>
<dbReference type="Pfam" id="PF13884">
    <property type="entry name" value="Peptidase_S74"/>
    <property type="match status" value="1"/>
</dbReference>
<dbReference type="InterPro" id="IPR030392">
    <property type="entry name" value="S74_ICA"/>
</dbReference>
<dbReference type="EMBL" id="SEWE01000010">
    <property type="protein sequence ID" value="RYU81321.1"/>
    <property type="molecule type" value="Genomic_DNA"/>
</dbReference>
<comment type="caution">
    <text evidence="4">The sequence shown here is derived from an EMBL/GenBank/DDBJ whole genome shotgun (WGS) entry which is preliminary data.</text>
</comment>
<evidence type="ECO:0000313" key="5">
    <source>
        <dbReference type="Proteomes" id="UP000294155"/>
    </source>
</evidence>
<evidence type="ECO:0000256" key="2">
    <source>
        <dbReference type="SAM" id="SignalP"/>
    </source>
</evidence>
<keyword evidence="5" id="KW-1185">Reference proteome</keyword>
<dbReference type="PROSITE" id="PS51688">
    <property type="entry name" value="ICA"/>
    <property type="match status" value="1"/>
</dbReference>
<dbReference type="OrthoDB" id="1001730at2"/>
<accession>A0A4Q5LDP8</accession>
<dbReference type="Gene3D" id="1.10.10.10">
    <property type="entry name" value="Winged helix-like DNA-binding domain superfamily/Winged helix DNA-binding domain"/>
    <property type="match status" value="1"/>
</dbReference>
<keyword evidence="2" id="KW-0732">Signal</keyword>
<name>A0A4Q5LDP8_9BACT</name>
<protein>
    <submittedName>
        <fullName evidence="4">Tail fiber domain-containing protein</fullName>
    </submittedName>
</protein>
<evidence type="ECO:0000256" key="1">
    <source>
        <dbReference type="SAM" id="Coils"/>
    </source>
</evidence>
<feature type="coiled-coil region" evidence="1">
    <location>
        <begin position="556"/>
        <end position="611"/>
    </location>
</feature>
<organism evidence="4 5">
    <name type="scientific">Hymenobacter persicinus</name>
    <dbReference type="NCBI Taxonomy" id="2025506"/>
    <lineage>
        <taxon>Bacteria</taxon>
        <taxon>Pseudomonadati</taxon>
        <taxon>Bacteroidota</taxon>
        <taxon>Cytophagia</taxon>
        <taxon>Cytophagales</taxon>
        <taxon>Hymenobacteraceae</taxon>
        <taxon>Hymenobacter</taxon>
    </lineage>
</organism>
<feature type="chain" id="PRO_5020566701" evidence="2">
    <location>
        <begin position="22"/>
        <end position="617"/>
    </location>
</feature>
<feature type="domain" description="Peptidase S74" evidence="3">
    <location>
        <begin position="477"/>
        <end position="573"/>
    </location>
</feature>
<proteinExistence type="predicted"/>